<dbReference type="SUPFAM" id="SSF64182">
    <property type="entry name" value="DHH phosphoesterases"/>
    <property type="match status" value="1"/>
</dbReference>
<dbReference type="RefSeq" id="WP_012966873.1">
    <property type="nucleotide sequence ID" value="NC_013849.1"/>
</dbReference>
<dbReference type="PaxDb" id="589924-Ferp_2431"/>
<accession>D3S248</accession>
<reference evidence="2 3" key="2">
    <citation type="journal article" date="2011" name="Stand. Genomic Sci.">
        <title>Complete genome sequence of Ferroglobus placidus AEDII12DO.</title>
        <authorList>
            <person name="Anderson I."/>
            <person name="Risso C."/>
            <person name="Holmes D."/>
            <person name="Lucas S."/>
            <person name="Copeland A."/>
            <person name="Lapidus A."/>
            <person name="Cheng J.F."/>
            <person name="Bruce D."/>
            <person name="Goodwin L."/>
            <person name="Pitluck S."/>
            <person name="Saunders E."/>
            <person name="Brettin T."/>
            <person name="Detter J.C."/>
            <person name="Han C."/>
            <person name="Tapia R."/>
            <person name="Larimer F."/>
            <person name="Land M."/>
            <person name="Hauser L."/>
            <person name="Woyke T."/>
            <person name="Lovley D."/>
            <person name="Kyrpides N."/>
            <person name="Ivanova N."/>
        </authorList>
    </citation>
    <scope>NUCLEOTIDE SEQUENCE [LARGE SCALE GENOMIC DNA]</scope>
    <source>
        <strain evidence="3">DSM 10642 / AEDII12DO</strain>
    </source>
</reference>
<dbReference type="eggNOG" id="arCOG00426">
    <property type="taxonomic scope" value="Archaea"/>
</dbReference>
<dbReference type="OrthoDB" id="86112at2157"/>
<reference evidence="3" key="1">
    <citation type="submission" date="2010-02" db="EMBL/GenBank/DDBJ databases">
        <title>Complete sequence of Ferroglobus placidus DSM 10642.</title>
        <authorList>
            <consortium name="US DOE Joint Genome Institute"/>
            <person name="Lucas S."/>
            <person name="Copeland A."/>
            <person name="Lapidus A."/>
            <person name="Cheng J.-F."/>
            <person name="Bruce D."/>
            <person name="Goodwin L."/>
            <person name="Pitluck S."/>
            <person name="Saunders E."/>
            <person name="Brettin T."/>
            <person name="Detter J.C."/>
            <person name="Han C."/>
            <person name="Tapia R."/>
            <person name="Larimer F."/>
            <person name="Land M."/>
            <person name="Hauser L."/>
            <person name="Kyrpides N."/>
            <person name="Ivanova N."/>
            <person name="Holmes D."/>
            <person name="Lovley D."/>
            <person name="Kyrpides N."/>
            <person name="Anderson I.J."/>
            <person name="Woyke T."/>
        </authorList>
    </citation>
    <scope>NUCLEOTIDE SEQUENCE [LARGE SCALE GENOMIC DNA]</scope>
    <source>
        <strain evidence="3">DSM 10642 / AEDII12DO</strain>
    </source>
</reference>
<protein>
    <submittedName>
        <fullName evidence="2">Phosphoesterase RecJ domain protein</fullName>
    </submittedName>
</protein>
<dbReference type="KEGG" id="fpl:Ferp_2431"/>
<feature type="domain" description="DDH" evidence="1">
    <location>
        <begin position="3"/>
        <end position="109"/>
    </location>
</feature>
<dbReference type="GeneID" id="8779972"/>
<sequence length="313" mass="35992">MNLIIHHWDTDGICSASLILEAVDNSENITLPPGIFKFDERIWNAVKEAERVYVVDVNLPSEVERIEKPVVFLDHHIQSKIEKKNVVHVNPIFEGKQAPSASYVVSSFFSHWNWKSALGAVGDLGRRAFKLGWVLRILKKYELSEEEASRLAELINSPSLLFDRRGVEEAVEKVAKNDPKHLLEDEAWNRNVEKIEREIIRVLKRVRENGKFSLAKFSSDCNIASIIARKLVWDLNSEVAVVVNENYYGFSQFYVRVKEDRAEHYKIEELIKKLKSKNLNAGGKKDVLGVICEREKLGEVVKIIEKHFGESIW</sequence>
<proteinExistence type="predicted"/>
<evidence type="ECO:0000313" key="3">
    <source>
        <dbReference type="Proteomes" id="UP000002613"/>
    </source>
</evidence>
<dbReference type="AlphaFoldDB" id="D3S248"/>
<dbReference type="STRING" id="589924.Ferp_2431"/>
<name>D3S248_FERPA</name>
<gene>
    <name evidence="2" type="ordered locus">Ferp_2431</name>
</gene>
<keyword evidence="3" id="KW-1185">Reference proteome</keyword>
<dbReference type="InterPro" id="IPR038763">
    <property type="entry name" value="DHH_sf"/>
</dbReference>
<organism evidence="2 3">
    <name type="scientific">Ferroglobus placidus (strain DSM 10642 / AEDII12DO)</name>
    <dbReference type="NCBI Taxonomy" id="589924"/>
    <lineage>
        <taxon>Archaea</taxon>
        <taxon>Methanobacteriati</taxon>
        <taxon>Methanobacteriota</taxon>
        <taxon>Archaeoglobi</taxon>
        <taxon>Archaeoglobales</taxon>
        <taxon>Archaeoglobaceae</taxon>
        <taxon>Ferroglobus</taxon>
    </lineage>
</organism>
<dbReference type="Proteomes" id="UP000002613">
    <property type="component" value="Chromosome"/>
</dbReference>
<dbReference type="HOGENOM" id="CLU_907931_0_0_2"/>
<evidence type="ECO:0000313" key="2">
    <source>
        <dbReference type="EMBL" id="ADC66539.1"/>
    </source>
</evidence>
<dbReference type="EMBL" id="CP001899">
    <property type="protein sequence ID" value="ADC66539.1"/>
    <property type="molecule type" value="Genomic_DNA"/>
</dbReference>
<evidence type="ECO:0000259" key="1">
    <source>
        <dbReference type="Pfam" id="PF01368"/>
    </source>
</evidence>
<dbReference type="Pfam" id="PF01368">
    <property type="entry name" value="DHH"/>
    <property type="match status" value="1"/>
</dbReference>
<dbReference type="InterPro" id="IPR001667">
    <property type="entry name" value="DDH_dom"/>
</dbReference>